<evidence type="ECO:0000256" key="4">
    <source>
        <dbReference type="ARBA" id="ARBA00022989"/>
    </source>
</evidence>
<reference evidence="8 9" key="1">
    <citation type="journal article" date="2020" name="Cell">
        <title>Large-Scale Comparative Analyses of Tick Genomes Elucidate Their Genetic Diversity and Vector Capacities.</title>
        <authorList>
            <consortium name="Tick Genome and Microbiome Consortium (TIGMIC)"/>
            <person name="Jia N."/>
            <person name="Wang J."/>
            <person name="Shi W."/>
            <person name="Du L."/>
            <person name="Sun Y."/>
            <person name="Zhan W."/>
            <person name="Jiang J.F."/>
            <person name="Wang Q."/>
            <person name="Zhang B."/>
            <person name="Ji P."/>
            <person name="Bell-Sakyi L."/>
            <person name="Cui X.M."/>
            <person name="Yuan T.T."/>
            <person name="Jiang B.G."/>
            <person name="Yang W.F."/>
            <person name="Lam T.T."/>
            <person name="Chang Q.C."/>
            <person name="Ding S.J."/>
            <person name="Wang X.J."/>
            <person name="Zhu J.G."/>
            <person name="Ruan X.D."/>
            <person name="Zhao L."/>
            <person name="Wei J.T."/>
            <person name="Ye R.Z."/>
            <person name="Que T.C."/>
            <person name="Du C.H."/>
            <person name="Zhou Y.H."/>
            <person name="Cheng J.X."/>
            <person name="Dai P.F."/>
            <person name="Guo W.B."/>
            <person name="Han X.H."/>
            <person name="Huang E.J."/>
            <person name="Li L.F."/>
            <person name="Wei W."/>
            <person name="Gao Y.C."/>
            <person name="Liu J.Z."/>
            <person name="Shao H.Z."/>
            <person name="Wang X."/>
            <person name="Wang C.C."/>
            <person name="Yang T.C."/>
            <person name="Huo Q.B."/>
            <person name="Li W."/>
            <person name="Chen H.Y."/>
            <person name="Chen S.E."/>
            <person name="Zhou L.G."/>
            <person name="Ni X.B."/>
            <person name="Tian J.H."/>
            <person name="Sheng Y."/>
            <person name="Liu T."/>
            <person name="Pan Y.S."/>
            <person name="Xia L.Y."/>
            <person name="Li J."/>
            <person name="Zhao F."/>
            <person name="Cao W.C."/>
        </authorList>
    </citation>
    <scope>NUCLEOTIDE SEQUENCE [LARGE SCALE GENOMIC DNA]</scope>
    <source>
        <strain evidence="8">HaeL-2018</strain>
    </source>
</reference>
<evidence type="ECO:0000256" key="1">
    <source>
        <dbReference type="ARBA" id="ARBA00004141"/>
    </source>
</evidence>
<organism evidence="8 9">
    <name type="scientific">Haemaphysalis longicornis</name>
    <name type="common">Bush tick</name>
    <dbReference type="NCBI Taxonomy" id="44386"/>
    <lineage>
        <taxon>Eukaryota</taxon>
        <taxon>Metazoa</taxon>
        <taxon>Ecdysozoa</taxon>
        <taxon>Arthropoda</taxon>
        <taxon>Chelicerata</taxon>
        <taxon>Arachnida</taxon>
        <taxon>Acari</taxon>
        <taxon>Parasitiformes</taxon>
        <taxon>Ixodida</taxon>
        <taxon>Ixodoidea</taxon>
        <taxon>Ixodidae</taxon>
        <taxon>Haemaphysalinae</taxon>
        <taxon>Haemaphysalis</taxon>
    </lineage>
</organism>
<gene>
    <name evidence="8" type="ORF">HPB48_022720</name>
</gene>
<keyword evidence="4 6" id="KW-1133">Transmembrane helix</keyword>
<protein>
    <recommendedName>
        <fullName evidence="6">Receptor expression-enhancing protein</fullName>
    </recommendedName>
</protein>
<accession>A0A9J6FWY3</accession>
<evidence type="ECO:0000256" key="3">
    <source>
        <dbReference type="ARBA" id="ARBA00022692"/>
    </source>
</evidence>
<feature type="compositionally biased region" description="Basic residues" evidence="7">
    <location>
        <begin position="74"/>
        <end position="92"/>
    </location>
</feature>
<dbReference type="EMBL" id="JABSTR010000004">
    <property type="protein sequence ID" value="KAH9366896.1"/>
    <property type="molecule type" value="Genomic_DNA"/>
</dbReference>
<evidence type="ECO:0000256" key="6">
    <source>
        <dbReference type="RuleBase" id="RU362006"/>
    </source>
</evidence>
<evidence type="ECO:0000313" key="8">
    <source>
        <dbReference type="EMBL" id="KAH9366896.1"/>
    </source>
</evidence>
<comment type="subcellular location">
    <subcellularLocation>
        <location evidence="1 6">Membrane</location>
        <topology evidence="1 6">Multi-pass membrane protein</topology>
    </subcellularLocation>
</comment>
<evidence type="ECO:0000256" key="5">
    <source>
        <dbReference type="ARBA" id="ARBA00023136"/>
    </source>
</evidence>
<dbReference type="InterPro" id="IPR004345">
    <property type="entry name" value="TB2_DP1_HVA22"/>
</dbReference>
<feature type="compositionally biased region" description="Basic and acidic residues" evidence="7">
    <location>
        <begin position="294"/>
        <end position="307"/>
    </location>
</feature>
<dbReference type="PANTHER" id="PTHR12300">
    <property type="entry name" value="HVA22-LIKE PROTEINS"/>
    <property type="match status" value="1"/>
</dbReference>
<dbReference type="Pfam" id="PF03134">
    <property type="entry name" value="TB2_DP1_HVA22"/>
    <property type="match status" value="1"/>
</dbReference>
<dbReference type="Proteomes" id="UP000821853">
    <property type="component" value="Chromosome 2"/>
</dbReference>
<evidence type="ECO:0000256" key="2">
    <source>
        <dbReference type="ARBA" id="ARBA00008573"/>
    </source>
</evidence>
<feature type="region of interest" description="Disordered" evidence="7">
    <location>
        <begin position="72"/>
        <end position="126"/>
    </location>
</feature>
<keyword evidence="9" id="KW-1185">Reference proteome</keyword>
<sequence>MKNASAPANAGEDVQVATVLTEDRWKRYLLINLGQVGHRLLWGSARNEKGNGQRACLLREFIEDAAISAAETNKRKKKAQLSRWGGRAHARARSAWQAGGSRGGRSILAHRGPPKQQRTSAPRPAMAQEINEELGRVLRERGVIGDTFDNIERKAKMKREQVVYAMVGVTCFLFLLNILGAKASVFITTVWPMLGSIRAIDRADVLAMQKWTAYWIVYALVNVIFRFIFVGIYRHFRRIYFIRLLFLAWCAAPIQANGATIIFQKAFAGKVFKEGGGAMPSGHPAMASAPAAGGKREMSDNSRKMKK</sequence>
<keyword evidence="5 6" id="KW-0472">Membrane</keyword>
<keyword evidence="3 6" id="KW-0812">Transmembrane</keyword>
<comment type="similarity">
    <text evidence="2 6">Belongs to the DP1 family.</text>
</comment>
<proteinExistence type="inferred from homology"/>
<comment type="caution">
    <text evidence="8">The sequence shown here is derived from an EMBL/GenBank/DDBJ whole genome shotgun (WGS) entry which is preliminary data.</text>
</comment>
<feature type="transmembrane region" description="Helical" evidence="6">
    <location>
        <begin position="162"/>
        <end position="191"/>
    </location>
</feature>
<dbReference type="AlphaFoldDB" id="A0A9J6FWY3"/>
<evidence type="ECO:0000256" key="7">
    <source>
        <dbReference type="SAM" id="MobiDB-lite"/>
    </source>
</evidence>
<feature type="transmembrane region" description="Helical" evidence="6">
    <location>
        <begin position="211"/>
        <end position="233"/>
    </location>
</feature>
<dbReference type="PANTHER" id="PTHR12300:SF161">
    <property type="entry name" value="RECEPTOR EXPRESSION-ENHANCING PROTEIN"/>
    <property type="match status" value="1"/>
</dbReference>
<dbReference type="VEuPathDB" id="VectorBase:HLOH_050615"/>
<dbReference type="GO" id="GO:0016020">
    <property type="term" value="C:membrane"/>
    <property type="evidence" value="ECO:0007669"/>
    <property type="project" value="UniProtKB-SubCell"/>
</dbReference>
<dbReference type="OrthoDB" id="10009287at2759"/>
<name>A0A9J6FWY3_HAELO</name>
<feature type="transmembrane region" description="Helical" evidence="6">
    <location>
        <begin position="240"/>
        <end position="263"/>
    </location>
</feature>
<feature type="region of interest" description="Disordered" evidence="7">
    <location>
        <begin position="279"/>
        <end position="307"/>
    </location>
</feature>
<evidence type="ECO:0000313" key="9">
    <source>
        <dbReference type="Proteomes" id="UP000821853"/>
    </source>
</evidence>